<accession>A0ABN7WZD5</accession>
<dbReference type="Proteomes" id="UP000789901">
    <property type="component" value="Unassembled WGS sequence"/>
</dbReference>
<reference evidence="1 2" key="1">
    <citation type="submission" date="2021-06" db="EMBL/GenBank/DDBJ databases">
        <authorList>
            <person name="Kallberg Y."/>
            <person name="Tangrot J."/>
            <person name="Rosling A."/>
        </authorList>
    </citation>
    <scope>NUCLEOTIDE SEQUENCE [LARGE SCALE GENOMIC DNA]</scope>
    <source>
        <strain evidence="1 2">120-4 pot B 10/14</strain>
    </source>
</reference>
<keyword evidence="2" id="KW-1185">Reference proteome</keyword>
<name>A0ABN7WZD5_GIGMA</name>
<sequence>REEDNIEIKYGICNVTNKKSSKICNAQLKVSNGSTTILISHLLNIYGIMQNDFEQDNIGK</sequence>
<proteinExistence type="predicted"/>
<gene>
    <name evidence="1" type="ORF">GMARGA_LOCUS36807</name>
</gene>
<evidence type="ECO:0000313" key="1">
    <source>
        <dbReference type="EMBL" id="CAG8843931.1"/>
    </source>
</evidence>
<evidence type="ECO:0000313" key="2">
    <source>
        <dbReference type="Proteomes" id="UP000789901"/>
    </source>
</evidence>
<protein>
    <submittedName>
        <fullName evidence="1">19872_t:CDS:1</fullName>
    </submittedName>
</protein>
<feature type="non-terminal residue" evidence="1">
    <location>
        <position position="1"/>
    </location>
</feature>
<comment type="caution">
    <text evidence="1">The sequence shown here is derived from an EMBL/GenBank/DDBJ whole genome shotgun (WGS) entry which is preliminary data.</text>
</comment>
<organism evidence="1 2">
    <name type="scientific">Gigaspora margarita</name>
    <dbReference type="NCBI Taxonomy" id="4874"/>
    <lineage>
        <taxon>Eukaryota</taxon>
        <taxon>Fungi</taxon>
        <taxon>Fungi incertae sedis</taxon>
        <taxon>Mucoromycota</taxon>
        <taxon>Glomeromycotina</taxon>
        <taxon>Glomeromycetes</taxon>
        <taxon>Diversisporales</taxon>
        <taxon>Gigasporaceae</taxon>
        <taxon>Gigaspora</taxon>
    </lineage>
</organism>
<dbReference type="EMBL" id="CAJVQB010074041">
    <property type="protein sequence ID" value="CAG8843931.1"/>
    <property type="molecule type" value="Genomic_DNA"/>
</dbReference>